<dbReference type="AlphaFoldDB" id="A0A5C8ZIN9"/>
<gene>
    <name evidence="1" type="ORF">FMM08_05660</name>
</gene>
<protein>
    <submittedName>
        <fullName evidence="1">Uncharacterized protein</fullName>
    </submittedName>
</protein>
<keyword evidence="2" id="KW-1185">Reference proteome</keyword>
<dbReference type="EMBL" id="VKAC01000003">
    <property type="protein sequence ID" value="TXR56983.1"/>
    <property type="molecule type" value="Genomic_DNA"/>
</dbReference>
<comment type="caution">
    <text evidence="1">The sequence shown here is derived from an EMBL/GenBank/DDBJ whole genome shotgun (WGS) entry which is preliminary data.</text>
</comment>
<name>A0A5C8ZIN9_9ACTN</name>
<reference evidence="1 2" key="1">
    <citation type="submission" date="2019-07" db="EMBL/GenBank/DDBJ databases">
        <title>Quadrisphaera sp. strain DD2A genome sequencing and assembly.</title>
        <authorList>
            <person name="Kim I."/>
        </authorList>
    </citation>
    <scope>NUCLEOTIDE SEQUENCE [LARGE SCALE GENOMIC DNA]</scope>
    <source>
        <strain evidence="1 2">DD2A</strain>
    </source>
</reference>
<sequence>MESTSRCHGRQGLRRRCALTTLHAGDHRTGERTWPRSPREQAAYERQLEELRALRDQAIGWQRRAQG</sequence>
<organism evidence="1 2">
    <name type="scientific">Quadrisphaera setariae</name>
    <dbReference type="NCBI Taxonomy" id="2593304"/>
    <lineage>
        <taxon>Bacteria</taxon>
        <taxon>Bacillati</taxon>
        <taxon>Actinomycetota</taxon>
        <taxon>Actinomycetes</taxon>
        <taxon>Kineosporiales</taxon>
        <taxon>Kineosporiaceae</taxon>
        <taxon>Quadrisphaera</taxon>
    </lineage>
</organism>
<accession>A0A5C8ZIN9</accession>
<dbReference type="RefSeq" id="WP_147925404.1">
    <property type="nucleotide sequence ID" value="NZ_VKAC01000003.1"/>
</dbReference>
<evidence type="ECO:0000313" key="1">
    <source>
        <dbReference type="EMBL" id="TXR56983.1"/>
    </source>
</evidence>
<dbReference type="OrthoDB" id="9861452at2"/>
<evidence type="ECO:0000313" key="2">
    <source>
        <dbReference type="Proteomes" id="UP000321234"/>
    </source>
</evidence>
<proteinExistence type="predicted"/>
<dbReference type="Proteomes" id="UP000321234">
    <property type="component" value="Unassembled WGS sequence"/>
</dbReference>